<keyword evidence="10" id="KW-0067">ATP-binding</keyword>
<feature type="transmembrane region" description="Helical" evidence="10">
    <location>
        <begin position="175"/>
        <end position="199"/>
    </location>
</feature>
<dbReference type="Proteomes" id="UP000240535">
    <property type="component" value="Unassembled WGS sequence"/>
</dbReference>
<evidence type="ECO:0000313" key="13">
    <source>
        <dbReference type="Proteomes" id="UP000240535"/>
    </source>
</evidence>
<dbReference type="SFLD" id="SFLDG00002">
    <property type="entry name" value="C1.7:_P-type_atpase_like"/>
    <property type="match status" value="1"/>
</dbReference>
<feature type="domain" description="P-type ATPase A" evidence="11">
    <location>
        <begin position="224"/>
        <end position="321"/>
    </location>
</feature>
<evidence type="ECO:0000256" key="8">
    <source>
        <dbReference type="ARBA" id="ARBA00039097"/>
    </source>
</evidence>
<evidence type="ECO:0000256" key="2">
    <source>
        <dbReference type="ARBA" id="ARBA00004370"/>
    </source>
</evidence>
<dbReference type="InterPro" id="IPR059000">
    <property type="entry name" value="ATPase_P-type_domA"/>
</dbReference>
<dbReference type="Gene3D" id="3.40.1110.10">
    <property type="entry name" value="Calcium-transporting ATPase, cytoplasmic domain N"/>
    <property type="match status" value="1"/>
</dbReference>
<dbReference type="InterPro" id="IPR036412">
    <property type="entry name" value="HAD-like_sf"/>
</dbReference>
<evidence type="ECO:0000259" key="11">
    <source>
        <dbReference type="Pfam" id="PF00122"/>
    </source>
</evidence>
<dbReference type="Pfam" id="PF00122">
    <property type="entry name" value="E1-E2_ATPase"/>
    <property type="match status" value="1"/>
</dbReference>
<evidence type="ECO:0000313" key="12">
    <source>
        <dbReference type="EMBL" id="PSM51468.1"/>
    </source>
</evidence>
<dbReference type="SFLD" id="SFLDF00027">
    <property type="entry name" value="p-type_atpase"/>
    <property type="match status" value="1"/>
</dbReference>
<dbReference type="Gene3D" id="3.40.50.1000">
    <property type="entry name" value="HAD superfamily/HAD-like"/>
    <property type="match status" value="1"/>
</dbReference>
<name>A0A2P8QYZ5_9BACT</name>
<dbReference type="OrthoDB" id="2490525at2"/>
<keyword evidence="4 10" id="KW-0812">Transmembrane</keyword>
<dbReference type="InterPro" id="IPR001757">
    <property type="entry name" value="P_typ_ATPase"/>
</dbReference>
<comment type="similarity">
    <text evidence="3 10">Belongs to the cation transport ATPase (P-type) (TC 3.A.3) family. Type IB subfamily.</text>
</comment>
<evidence type="ECO:0000256" key="4">
    <source>
        <dbReference type="ARBA" id="ARBA00022692"/>
    </source>
</evidence>
<gene>
    <name evidence="12" type="ORF">CQ405_07830</name>
</gene>
<dbReference type="InterPro" id="IPR027256">
    <property type="entry name" value="P-typ_ATPase_IB"/>
</dbReference>
<dbReference type="InterPro" id="IPR018303">
    <property type="entry name" value="ATPase_P-typ_P_site"/>
</dbReference>
<keyword evidence="13" id="KW-1185">Reference proteome</keyword>
<dbReference type="SUPFAM" id="SSF81653">
    <property type="entry name" value="Calcium ATPase, transduction domain A"/>
    <property type="match status" value="1"/>
</dbReference>
<comment type="subcellular location">
    <subcellularLocation>
        <location evidence="1">Cell envelope</location>
    </subcellularLocation>
    <subcellularLocation>
        <location evidence="10">Cell membrane</location>
    </subcellularLocation>
    <subcellularLocation>
        <location evidence="2">Membrane</location>
    </subcellularLocation>
</comment>
<dbReference type="InterPro" id="IPR008250">
    <property type="entry name" value="ATPase_P-typ_transduc_dom_A_sf"/>
</dbReference>
<dbReference type="GO" id="GO:0016887">
    <property type="term" value="F:ATP hydrolysis activity"/>
    <property type="evidence" value="ECO:0007669"/>
    <property type="project" value="InterPro"/>
</dbReference>
<organism evidence="12 13">
    <name type="scientific">Campylobacter blaseri</name>
    <dbReference type="NCBI Taxonomy" id="2042961"/>
    <lineage>
        <taxon>Bacteria</taxon>
        <taxon>Pseudomonadati</taxon>
        <taxon>Campylobacterota</taxon>
        <taxon>Epsilonproteobacteria</taxon>
        <taxon>Campylobacterales</taxon>
        <taxon>Campylobacteraceae</taxon>
        <taxon>Campylobacter</taxon>
    </lineage>
</organism>
<dbReference type="SUPFAM" id="SSF56784">
    <property type="entry name" value="HAD-like"/>
    <property type="match status" value="1"/>
</dbReference>
<dbReference type="Gene3D" id="2.70.150.10">
    <property type="entry name" value="Calcium-transporting ATPase, cytoplasmic transduction domain A"/>
    <property type="match status" value="1"/>
</dbReference>
<dbReference type="RefSeq" id="WP_106872409.1">
    <property type="nucleotide sequence ID" value="NZ_CP053841.1"/>
</dbReference>
<dbReference type="SFLD" id="SFLDS00003">
    <property type="entry name" value="Haloacid_Dehalogenase"/>
    <property type="match status" value="1"/>
</dbReference>
<dbReference type="PRINTS" id="PR00119">
    <property type="entry name" value="CATATPASE"/>
</dbReference>
<keyword evidence="10" id="KW-0547">Nucleotide-binding</keyword>
<dbReference type="InterPro" id="IPR044492">
    <property type="entry name" value="P_typ_ATPase_HD_dom"/>
</dbReference>
<dbReference type="GO" id="GO:0046872">
    <property type="term" value="F:metal ion binding"/>
    <property type="evidence" value="ECO:0007669"/>
    <property type="project" value="UniProtKB-KW"/>
</dbReference>
<keyword evidence="5" id="KW-1278">Translocase</keyword>
<evidence type="ECO:0000256" key="9">
    <source>
        <dbReference type="ARBA" id="ARBA00047308"/>
    </source>
</evidence>
<evidence type="ECO:0000256" key="10">
    <source>
        <dbReference type="RuleBase" id="RU362081"/>
    </source>
</evidence>
<feature type="transmembrane region" description="Helical" evidence="10">
    <location>
        <begin position="348"/>
        <end position="371"/>
    </location>
</feature>
<dbReference type="PANTHER" id="PTHR48085">
    <property type="entry name" value="CADMIUM/ZINC-TRANSPORTING ATPASE HMA2-RELATED"/>
    <property type="match status" value="1"/>
</dbReference>
<dbReference type="GO" id="GO:0016463">
    <property type="term" value="F:P-type zinc transporter activity"/>
    <property type="evidence" value="ECO:0007669"/>
    <property type="project" value="UniProtKB-EC"/>
</dbReference>
<dbReference type="InterPro" id="IPR023299">
    <property type="entry name" value="ATPase_P-typ_cyto_dom_N"/>
</dbReference>
<dbReference type="NCBIfam" id="TIGR01494">
    <property type="entry name" value="ATPase_P-type"/>
    <property type="match status" value="1"/>
</dbReference>
<comment type="catalytic activity">
    <reaction evidence="9">
        <text>Zn(2+)(in) + ATP + H2O = Zn(2+)(out) + ADP + phosphate + H(+)</text>
        <dbReference type="Rhea" id="RHEA:20621"/>
        <dbReference type="ChEBI" id="CHEBI:15377"/>
        <dbReference type="ChEBI" id="CHEBI:15378"/>
        <dbReference type="ChEBI" id="CHEBI:29105"/>
        <dbReference type="ChEBI" id="CHEBI:30616"/>
        <dbReference type="ChEBI" id="CHEBI:43474"/>
        <dbReference type="ChEBI" id="CHEBI:456216"/>
        <dbReference type="EC" id="7.2.2.12"/>
    </reaction>
</comment>
<keyword evidence="10" id="KW-1003">Cell membrane</keyword>
<accession>A0A2P8QYZ5</accession>
<proteinExistence type="inferred from homology"/>
<dbReference type="InterPro" id="IPR023214">
    <property type="entry name" value="HAD_sf"/>
</dbReference>
<evidence type="ECO:0000256" key="1">
    <source>
        <dbReference type="ARBA" id="ARBA00004196"/>
    </source>
</evidence>
<protein>
    <recommendedName>
        <fullName evidence="8">P-type Zn(2+) transporter</fullName>
        <ecNumber evidence="8">7.2.2.12</ecNumber>
    </recommendedName>
</protein>
<reference evidence="13" key="1">
    <citation type="submission" date="2017-10" db="EMBL/GenBank/DDBJ databases">
        <title>Campylobacter species from seals.</title>
        <authorList>
            <person name="Gilbert M.J."/>
            <person name="Zomer A.L."/>
            <person name="Timmerman A.J."/>
            <person name="Duim B."/>
            <person name="Wagenaar J.A."/>
        </authorList>
    </citation>
    <scope>NUCLEOTIDE SEQUENCE [LARGE SCALE GENOMIC DNA]</scope>
    <source>
        <strain evidence="13">17S00004-5</strain>
    </source>
</reference>
<dbReference type="EC" id="7.2.2.12" evidence="8"/>
<evidence type="ECO:0000256" key="6">
    <source>
        <dbReference type="ARBA" id="ARBA00022989"/>
    </source>
</evidence>
<feature type="transmembrane region" description="Helical" evidence="10">
    <location>
        <begin position="133"/>
        <end position="155"/>
    </location>
</feature>
<dbReference type="InterPro" id="IPR051014">
    <property type="entry name" value="Cation_Transport_ATPase_IB"/>
</dbReference>
<keyword evidence="6 10" id="KW-1133">Transmembrane helix</keyword>
<dbReference type="GO" id="GO:0005886">
    <property type="term" value="C:plasma membrane"/>
    <property type="evidence" value="ECO:0007669"/>
    <property type="project" value="UniProtKB-SubCell"/>
</dbReference>
<keyword evidence="10" id="KW-0479">Metal-binding</keyword>
<dbReference type="GO" id="GO:0005524">
    <property type="term" value="F:ATP binding"/>
    <property type="evidence" value="ECO:0007669"/>
    <property type="project" value="UniProtKB-UniRule"/>
</dbReference>
<dbReference type="Pfam" id="PF00702">
    <property type="entry name" value="Hydrolase"/>
    <property type="match status" value="1"/>
</dbReference>
<dbReference type="NCBIfam" id="TIGR01525">
    <property type="entry name" value="ATPase-IB_hvy"/>
    <property type="match status" value="1"/>
</dbReference>
<comment type="caution">
    <text evidence="12">The sequence shown here is derived from an EMBL/GenBank/DDBJ whole genome shotgun (WGS) entry which is preliminary data.</text>
</comment>
<dbReference type="PROSITE" id="PS00154">
    <property type="entry name" value="ATPASE_E1_E2"/>
    <property type="match status" value="1"/>
</dbReference>
<evidence type="ECO:0000256" key="7">
    <source>
        <dbReference type="ARBA" id="ARBA00023136"/>
    </source>
</evidence>
<dbReference type="PANTHER" id="PTHR48085:SF5">
    <property type="entry name" value="CADMIUM_ZINC-TRANSPORTING ATPASE HMA4-RELATED"/>
    <property type="match status" value="1"/>
</dbReference>
<sequence>MSKTIEIKSNIKNRARLKSKIFTKSNELVIENILSKEVKSIRMNFACHSLIVEFDSNITNLNRILERLNSIFDINKVVSKNIVKNKIKENYLTSCNSCKSCTLYPNEKSWKRKLFEYGALSVVAIGVFIKEHILMTALSPVAAIALGGLSVFAALPLINDAYNDILNKKFTLETFMAAAVLTAIFGGEISAAFEVIYILRGSRLFEEYTAEKSRLEIKNLIKMDVKKVYVQRGDVEIQINLEDVSYDDIVIFVHGEKICVDGTIIEGEAEINESIINGYSQSVHKKVGDKVFANTIVDSGRIKIKVDALGDETYIARVLGEVDKYLSLKSSSEVMADKLAKRVLKVGTLLTISTLFLTSSFTNAFSVMIMMSCPCATVLAASSAISSAITNAAKHGILIKGGIHLENISKADVFCFDKTGTLTTAKPIVVDYKSNLPNKEFFEILLSLEDKNSHPIAKAIVDYGNELGFKKLNNIKIDNKIGLGVQGKIGNDTYHLGNLKLMQDNKITIRQNKALKEQQNRANTIIYLAKNYKFAGFISLSHEIRDGSYQMIEDLRKRGVKKIILLTGDDELVAKEFAKKFNFDEVHHNLMPDEKAKIVETLSKDHNVAMIGDGVNDTLAMSKADTSISFASGGSEAAIEVSNIAITNSDPKDIIKLYDLSKFALKIANQNYLIGTSTNIIGSGAAMLGLIGPAGAGLTHIGHTSAIILNSSRNRLKQ</sequence>
<dbReference type="GO" id="GO:0030313">
    <property type="term" value="C:cell envelope"/>
    <property type="evidence" value="ECO:0007669"/>
    <property type="project" value="UniProtKB-SubCell"/>
</dbReference>
<evidence type="ECO:0000256" key="3">
    <source>
        <dbReference type="ARBA" id="ARBA00006024"/>
    </source>
</evidence>
<dbReference type="AlphaFoldDB" id="A0A2P8QYZ5"/>
<dbReference type="EMBL" id="PDHH01000007">
    <property type="protein sequence ID" value="PSM51468.1"/>
    <property type="molecule type" value="Genomic_DNA"/>
</dbReference>
<comment type="caution">
    <text evidence="10">Lacks conserved residue(s) required for the propagation of feature annotation.</text>
</comment>
<evidence type="ECO:0000256" key="5">
    <source>
        <dbReference type="ARBA" id="ARBA00022967"/>
    </source>
</evidence>
<keyword evidence="7 10" id="KW-0472">Membrane</keyword>